<dbReference type="OrthoDB" id="979364at2"/>
<protein>
    <recommendedName>
        <fullName evidence="3">Lipoprotein</fullName>
    </recommendedName>
</protein>
<name>A0A085ZGH5_9FLAO</name>
<dbReference type="PROSITE" id="PS51257">
    <property type="entry name" value="PROKAR_LIPOPROTEIN"/>
    <property type="match status" value="1"/>
</dbReference>
<dbReference type="EMBL" id="JPRL01000002">
    <property type="protein sequence ID" value="KFF03539.1"/>
    <property type="molecule type" value="Genomic_DNA"/>
</dbReference>
<dbReference type="RefSeq" id="WP_035689331.1">
    <property type="nucleotide sequence ID" value="NZ_JPRL01000002.1"/>
</dbReference>
<evidence type="ECO:0000313" key="1">
    <source>
        <dbReference type="EMBL" id="KFF03539.1"/>
    </source>
</evidence>
<evidence type="ECO:0008006" key="3">
    <source>
        <dbReference type="Google" id="ProtNLM"/>
    </source>
</evidence>
<evidence type="ECO:0000313" key="2">
    <source>
        <dbReference type="Proteomes" id="UP000028715"/>
    </source>
</evidence>
<comment type="caution">
    <text evidence="1">The sequence shown here is derived from an EMBL/GenBank/DDBJ whole genome shotgun (WGS) entry which is preliminary data.</text>
</comment>
<dbReference type="STRING" id="362418.IW19_21930"/>
<organism evidence="1 2">
    <name type="scientific">Flavobacterium reichenbachii</name>
    <dbReference type="NCBI Taxonomy" id="362418"/>
    <lineage>
        <taxon>Bacteria</taxon>
        <taxon>Pseudomonadati</taxon>
        <taxon>Bacteroidota</taxon>
        <taxon>Flavobacteriia</taxon>
        <taxon>Flavobacteriales</taxon>
        <taxon>Flavobacteriaceae</taxon>
        <taxon>Flavobacterium</taxon>
    </lineage>
</organism>
<gene>
    <name evidence="1" type="ORF">IW19_21930</name>
</gene>
<keyword evidence="2" id="KW-1185">Reference proteome</keyword>
<sequence>MRKIIYCLICITVLISCKKEENKTVAQNPRTELIPEPDQTERLKYEAILKLKKSNCLLDEPDISVNGIEIRNFESAKKVIEDKDKIDELGQYHFYSNREDETLTLIQHPGDSKYQISIFKIENSTKESLNYRKIKADAFKTGKGIKLGMSKNDIVKILGKCYAPIDSTKGYIELYYTIELPNDSKSKLLEKNNMPSYYASYKLWNNKLQKFEFGFEYP</sequence>
<accession>A0A085ZGH5</accession>
<dbReference type="AlphaFoldDB" id="A0A085ZGH5"/>
<proteinExistence type="predicted"/>
<reference evidence="1 2" key="1">
    <citation type="submission" date="2014-07" db="EMBL/GenBank/DDBJ databases">
        <title>Genome of Flavobacterium reichenbachii LMG 25512.</title>
        <authorList>
            <person name="Stropko S.J."/>
            <person name="Pipes S.E."/>
            <person name="Newman J.D."/>
        </authorList>
    </citation>
    <scope>NUCLEOTIDE SEQUENCE [LARGE SCALE GENOMIC DNA]</scope>
    <source>
        <strain evidence="1 2">LMG 25512</strain>
    </source>
</reference>
<dbReference type="eggNOG" id="ENOG5030R1Q">
    <property type="taxonomic scope" value="Bacteria"/>
</dbReference>
<dbReference type="Proteomes" id="UP000028715">
    <property type="component" value="Unassembled WGS sequence"/>
</dbReference>